<proteinExistence type="predicted"/>
<dbReference type="SMART" id="SM00248">
    <property type="entry name" value="ANK"/>
    <property type="match status" value="6"/>
</dbReference>
<dbReference type="PROSITE" id="PS50088">
    <property type="entry name" value="ANK_REPEAT"/>
    <property type="match status" value="2"/>
</dbReference>
<dbReference type="PANTHER" id="PTHR10039">
    <property type="entry name" value="AMELOGENIN"/>
    <property type="match status" value="1"/>
</dbReference>
<organism evidence="5 6">
    <name type="scientific">Alternaria panax</name>
    <dbReference type="NCBI Taxonomy" id="48097"/>
    <lineage>
        <taxon>Eukaryota</taxon>
        <taxon>Fungi</taxon>
        <taxon>Dikarya</taxon>
        <taxon>Ascomycota</taxon>
        <taxon>Pezizomycotina</taxon>
        <taxon>Dothideomycetes</taxon>
        <taxon>Pleosporomycetidae</taxon>
        <taxon>Pleosporales</taxon>
        <taxon>Pleosporineae</taxon>
        <taxon>Pleosporaceae</taxon>
        <taxon>Alternaria</taxon>
        <taxon>Alternaria sect. Panax</taxon>
    </lineage>
</organism>
<dbReference type="Gene3D" id="1.25.40.20">
    <property type="entry name" value="Ankyrin repeat-containing domain"/>
    <property type="match status" value="2"/>
</dbReference>
<dbReference type="Pfam" id="PF00023">
    <property type="entry name" value="Ank"/>
    <property type="match status" value="1"/>
</dbReference>
<dbReference type="PRINTS" id="PR01415">
    <property type="entry name" value="ANKYRIN"/>
</dbReference>
<dbReference type="InterPro" id="IPR056884">
    <property type="entry name" value="NPHP3-like_N"/>
</dbReference>
<dbReference type="PROSITE" id="PS50297">
    <property type="entry name" value="ANK_REP_REGION"/>
    <property type="match status" value="1"/>
</dbReference>
<keyword evidence="6" id="KW-1185">Reference proteome</keyword>
<evidence type="ECO:0000259" key="3">
    <source>
        <dbReference type="Pfam" id="PF22939"/>
    </source>
</evidence>
<dbReference type="InterPro" id="IPR054471">
    <property type="entry name" value="GPIID_WHD"/>
</dbReference>
<gene>
    <name evidence="5" type="ORF">G6011_00148</name>
</gene>
<dbReference type="InterPro" id="IPR002110">
    <property type="entry name" value="Ankyrin_rpt"/>
</dbReference>
<dbReference type="Pfam" id="PF24883">
    <property type="entry name" value="NPHP3_N"/>
    <property type="match status" value="1"/>
</dbReference>
<accession>A0AAD4IID2</accession>
<feature type="repeat" description="ANK" evidence="2">
    <location>
        <begin position="513"/>
        <end position="545"/>
    </location>
</feature>
<evidence type="ECO:0000256" key="1">
    <source>
        <dbReference type="ARBA" id="ARBA00022737"/>
    </source>
</evidence>
<feature type="domain" description="Nephrocystin 3-like N-terminal" evidence="4">
    <location>
        <begin position="104"/>
        <end position="231"/>
    </location>
</feature>
<dbReference type="PANTHER" id="PTHR10039:SF15">
    <property type="entry name" value="NACHT DOMAIN-CONTAINING PROTEIN"/>
    <property type="match status" value="1"/>
</dbReference>
<dbReference type="Pfam" id="PF22939">
    <property type="entry name" value="WHD_GPIID"/>
    <property type="match status" value="1"/>
</dbReference>
<keyword evidence="2" id="KW-0040">ANK repeat</keyword>
<name>A0AAD4IID2_9PLEO</name>
<reference evidence="5" key="1">
    <citation type="submission" date="2021-07" db="EMBL/GenBank/DDBJ databases">
        <title>Genome Resource of American Ginseng Black Spot Pathogen Alternaria panax.</title>
        <authorList>
            <person name="Qiu C."/>
            <person name="Wang W."/>
            <person name="Liu Z."/>
        </authorList>
    </citation>
    <scope>NUCLEOTIDE SEQUENCE</scope>
    <source>
        <strain evidence="5">BNCC115425</strain>
    </source>
</reference>
<dbReference type="Proteomes" id="UP001199106">
    <property type="component" value="Unassembled WGS sequence"/>
</dbReference>
<feature type="domain" description="GPI inositol-deacylase winged helix" evidence="3">
    <location>
        <begin position="259"/>
        <end position="339"/>
    </location>
</feature>
<dbReference type="Gene3D" id="3.40.50.300">
    <property type="entry name" value="P-loop containing nucleotide triphosphate hydrolases"/>
    <property type="match status" value="1"/>
</dbReference>
<protein>
    <recommendedName>
        <fullName evidence="7">Ankyrin</fullName>
    </recommendedName>
</protein>
<evidence type="ECO:0008006" key="7">
    <source>
        <dbReference type="Google" id="ProtNLM"/>
    </source>
</evidence>
<dbReference type="EMBL" id="JAANER010000001">
    <property type="protein sequence ID" value="KAG9195028.1"/>
    <property type="molecule type" value="Genomic_DNA"/>
</dbReference>
<dbReference type="Pfam" id="PF12796">
    <property type="entry name" value="Ank_2"/>
    <property type="match status" value="2"/>
</dbReference>
<dbReference type="AlphaFoldDB" id="A0AAD4IID2"/>
<evidence type="ECO:0000256" key="2">
    <source>
        <dbReference type="PROSITE-ProRule" id="PRU00023"/>
    </source>
</evidence>
<evidence type="ECO:0000259" key="4">
    <source>
        <dbReference type="Pfam" id="PF24883"/>
    </source>
</evidence>
<sequence>MQTDSTKKLIAIDTRSKQHEQHLVDLKDALELDMAMTHSTLQDLGGGLQRIHITQKDVRERVDELHERHDTEEALRKHQRILHWLTPIDHASEQRDAISRRQAGTGGWLLNLQTYQDWLDTNNHTLFCPGIPGAGKTVFASIINADLWERYHRDLTVGSAHIFCNYRRQNEQTLEALLSSLLKQLVEQQVFLPKSVEDLYDSQQNGASDRIEATTRALQAVIAGYSSPKTVRIALKKLAFGSDAYDDVYNQAMERIGDQGSQFTELAKQALALLTCAQMPLSTLELQEALGVEIDEPELDPDNYPDIEDILAACVGLVTVYEDSGIIRLVHYTTQEYLERTLDRWFAGAEAMMVDVCLSYLCLDRHADPANLDLTEDSPWYTYAAISWVYHAWQSPSSLVRVVDFLTRQVHFTKSAFYWSNGGILGRPRFNYERFIKSGRPWTTGFHFALETNLEDAALALLQRGIDVNSRDSCDRTPLMVAAQNGNEAAVEQLLKLGPHRDAEIDQDEEAKAGSTALHLASEFGHASIVKLLLDAGATINLQDSRGNTPILAAINFGATEVVEVLLHAKSDLAFLELKRSGLPTLLGQPIEYFRILLDAGADPNIPNAICTTPLKEACCSESINWSESEERFILVVKALLDAGANINYIDSKGLTAYQTAIRENHIKIAEYLCERGADPELGLQSRSDSPHK</sequence>
<evidence type="ECO:0000313" key="6">
    <source>
        <dbReference type="Proteomes" id="UP001199106"/>
    </source>
</evidence>
<evidence type="ECO:0000313" key="5">
    <source>
        <dbReference type="EMBL" id="KAG9195028.1"/>
    </source>
</evidence>
<dbReference type="InterPro" id="IPR036770">
    <property type="entry name" value="Ankyrin_rpt-contain_sf"/>
</dbReference>
<dbReference type="SUPFAM" id="SSF48403">
    <property type="entry name" value="Ankyrin repeat"/>
    <property type="match status" value="1"/>
</dbReference>
<feature type="repeat" description="ANK" evidence="2">
    <location>
        <begin position="546"/>
        <end position="578"/>
    </location>
</feature>
<keyword evidence="1" id="KW-0677">Repeat</keyword>
<comment type="caution">
    <text evidence="5">The sequence shown here is derived from an EMBL/GenBank/DDBJ whole genome shotgun (WGS) entry which is preliminary data.</text>
</comment>
<dbReference type="InterPro" id="IPR027417">
    <property type="entry name" value="P-loop_NTPase"/>
</dbReference>